<comment type="caution">
    <text evidence="8">The sequence shown here is derived from an EMBL/GenBank/DDBJ whole genome shotgun (WGS) entry which is preliminary data.</text>
</comment>
<evidence type="ECO:0000256" key="3">
    <source>
        <dbReference type="ARBA" id="ARBA00022475"/>
    </source>
</evidence>
<dbReference type="STRING" id="1524254.PHACT_02895"/>
<dbReference type="Proteomes" id="UP000175669">
    <property type="component" value="Unassembled WGS sequence"/>
</dbReference>
<keyword evidence="3" id="KW-1003">Cell membrane</keyword>
<organism evidence="8 9">
    <name type="scientific">Pseudohongiella acticola</name>
    <dbReference type="NCBI Taxonomy" id="1524254"/>
    <lineage>
        <taxon>Bacteria</taxon>
        <taxon>Pseudomonadati</taxon>
        <taxon>Pseudomonadota</taxon>
        <taxon>Gammaproteobacteria</taxon>
        <taxon>Pseudomonadales</taxon>
        <taxon>Pseudohongiellaceae</taxon>
        <taxon>Pseudohongiella</taxon>
    </lineage>
</organism>
<keyword evidence="6 7" id="KW-0472">Membrane</keyword>
<evidence type="ECO:0000313" key="8">
    <source>
        <dbReference type="EMBL" id="OFE13892.1"/>
    </source>
</evidence>
<evidence type="ECO:0000256" key="1">
    <source>
        <dbReference type="ARBA" id="ARBA00004651"/>
    </source>
</evidence>
<feature type="transmembrane region" description="Helical" evidence="7">
    <location>
        <begin position="110"/>
        <end position="132"/>
    </location>
</feature>
<evidence type="ECO:0000256" key="6">
    <source>
        <dbReference type="ARBA" id="ARBA00023136"/>
    </source>
</evidence>
<gene>
    <name evidence="8" type="ORF">PHACT_02895</name>
</gene>
<dbReference type="PANTHER" id="PTHR33452">
    <property type="entry name" value="OXIDOREDUCTASE CATD-RELATED"/>
    <property type="match status" value="1"/>
</dbReference>
<keyword evidence="5 7" id="KW-1133">Transmembrane helix</keyword>
<dbReference type="InterPro" id="IPR051907">
    <property type="entry name" value="DoxX-like_oxidoreductase"/>
</dbReference>
<dbReference type="GO" id="GO:0005886">
    <property type="term" value="C:plasma membrane"/>
    <property type="evidence" value="ECO:0007669"/>
    <property type="project" value="UniProtKB-SubCell"/>
</dbReference>
<dbReference type="InterPro" id="IPR032808">
    <property type="entry name" value="DoxX"/>
</dbReference>
<name>A0A1E8CNS1_9GAMM</name>
<proteinExistence type="inferred from homology"/>
<evidence type="ECO:0000256" key="2">
    <source>
        <dbReference type="ARBA" id="ARBA00006679"/>
    </source>
</evidence>
<evidence type="ECO:0008006" key="10">
    <source>
        <dbReference type="Google" id="ProtNLM"/>
    </source>
</evidence>
<dbReference type="EMBL" id="MASR01000001">
    <property type="protein sequence ID" value="OFE13892.1"/>
    <property type="molecule type" value="Genomic_DNA"/>
</dbReference>
<keyword evidence="4 7" id="KW-0812">Transmembrane</keyword>
<keyword evidence="9" id="KW-1185">Reference proteome</keyword>
<protein>
    <recommendedName>
        <fullName evidence="10">DoxX family protein</fullName>
    </recommendedName>
</protein>
<comment type="similarity">
    <text evidence="2">Belongs to the DoxX family.</text>
</comment>
<accession>A0A1E8CNS1</accession>
<comment type="subcellular location">
    <subcellularLocation>
        <location evidence="1">Cell membrane</location>
        <topology evidence="1">Multi-pass membrane protein</topology>
    </subcellularLocation>
</comment>
<dbReference type="AlphaFoldDB" id="A0A1E8CNS1"/>
<dbReference type="PANTHER" id="PTHR33452:SF1">
    <property type="entry name" value="INNER MEMBRANE PROTEIN YPHA-RELATED"/>
    <property type="match status" value="1"/>
</dbReference>
<evidence type="ECO:0000256" key="4">
    <source>
        <dbReference type="ARBA" id="ARBA00022692"/>
    </source>
</evidence>
<reference evidence="9" key="1">
    <citation type="submission" date="2016-07" db="EMBL/GenBank/DDBJ databases">
        <authorList>
            <person name="Florea S."/>
            <person name="Webb J.S."/>
            <person name="Jaromczyk J."/>
            <person name="Schardl C.L."/>
        </authorList>
    </citation>
    <scope>NUCLEOTIDE SEQUENCE [LARGE SCALE GENOMIC DNA]</scope>
    <source>
        <strain evidence="9">KCTC 42131</strain>
    </source>
</reference>
<sequence>MDSVGNNTQTLSWTLLRVLGSAMFMTHGWPKMFGTQAQPFLGGMGFFGIDVGVNMLWVAGAIELFGGALLLLGLFTRYAALFAAVLMVMAYLTAHPAWFPTLNNGELATLYFLVYFAIFAIGPGKISLDYLIRGRS</sequence>
<evidence type="ECO:0000256" key="7">
    <source>
        <dbReference type="SAM" id="Phobius"/>
    </source>
</evidence>
<feature type="transmembrane region" description="Helical" evidence="7">
    <location>
        <begin position="51"/>
        <end position="72"/>
    </location>
</feature>
<feature type="transmembrane region" description="Helical" evidence="7">
    <location>
        <begin position="79"/>
        <end position="98"/>
    </location>
</feature>
<dbReference type="Pfam" id="PF07681">
    <property type="entry name" value="DoxX"/>
    <property type="match status" value="1"/>
</dbReference>
<evidence type="ECO:0000256" key="5">
    <source>
        <dbReference type="ARBA" id="ARBA00022989"/>
    </source>
</evidence>
<evidence type="ECO:0000313" key="9">
    <source>
        <dbReference type="Proteomes" id="UP000175669"/>
    </source>
</evidence>